<accession>A0A8J2JRN4</accession>
<keyword evidence="2" id="KW-1185">Reference proteome</keyword>
<dbReference type="AlphaFoldDB" id="A0A8J2JRN4"/>
<gene>
    <name evidence="1" type="ORF">AFUS01_LOCUS13478</name>
</gene>
<reference evidence="1" key="1">
    <citation type="submission" date="2021-06" db="EMBL/GenBank/DDBJ databases">
        <authorList>
            <person name="Hodson N. C."/>
            <person name="Mongue J. A."/>
            <person name="Jaron S. K."/>
        </authorList>
    </citation>
    <scope>NUCLEOTIDE SEQUENCE</scope>
</reference>
<dbReference type="EMBL" id="CAJVCH010109990">
    <property type="protein sequence ID" value="CAG7724453.1"/>
    <property type="molecule type" value="Genomic_DNA"/>
</dbReference>
<sequence length="88" mass="9829">MAYRTSAPTLEVGILQDNKIAQFFYQLPHHQSPLPSLQHYYRTSREFLHSPTQPCRHGVDVPEPIASGGAVVLTRAGVKLNPVLVRHS</sequence>
<evidence type="ECO:0000313" key="2">
    <source>
        <dbReference type="Proteomes" id="UP000708208"/>
    </source>
</evidence>
<comment type="caution">
    <text evidence="1">The sequence shown here is derived from an EMBL/GenBank/DDBJ whole genome shotgun (WGS) entry which is preliminary data.</text>
</comment>
<evidence type="ECO:0000313" key="1">
    <source>
        <dbReference type="EMBL" id="CAG7724453.1"/>
    </source>
</evidence>
<organism evidence="1 2">
    <name type="scientific">Allacma fusca</name>
    <dbReference type="NCBI Taxonomy" id="39272"/>
    <lineage>
        <taxon>Eukaryota</taxon>
        <taxon>Metazoa</taxon>
        <taxon>Ecdysozoa</taxon>
        <taxon>Arthropoda</taxon>
        <taxon>Hexapoda</taxon>
        <taxon>Collembola</taxon>
        <taxon>Symphypleona</taxon>
        <taxon>Sminthuridae</taxon>
        <taxon>Allacma</taxon>
    </lineage>
</organism>
<protein>
    <submittedName>
        <fullName evidence="1">Uncharacterized protein</fullName>
    </submittedName>
</protein>
<proteinExistence type="predicted"/>
<dbReference type="Proteomes" id="UP000708208">
    <property type="component" value="Unassembled WGS sequence"/>
</dbReference>
<name>A0A8J2JRN4_9HEXA</name>